<comment type="pathway">
    <text evidence="3 12">Amino-acid biosynthesis; L-isoleucine biosynthesis; 2-oxobutanoate from L-threonine: step 1/1.</text>
</comment>
<evidence type="ECO:0000256" key="7">
    <source>
        <dbReference type="ARBA" id="ARBA00022624"/>
    </source>
</evidence>
<dbReference type="EC" id="4.3.1.19" evidence="12"/>
<dbReference type="InterPro" id="IPR036052">
    <property type="entry name" value="TrpB-like_PALP_sf"/>
</dbReference>
<dbReference type="InterPro" id="IPR038110">
    <property type="entry name" value="TD_ACT-like_sf"/>
</dbReference>
<dbReference type="AlphaFoldDB" id="A0A553K1Y5"/>
<protein>
    <recommendedName>
        <fullName evidence="12">L-threonine dehydratase</fullName>
        <ecNumber evidence="12">4.3.1.19</ecNumber>
    </recommendedName>
    <alternativeName>
        <fullName evidence="12">Threonine deaminase</fullName>
    </alternativeName>
</protein>
<dbReference type="UniPathway" id="UPA00047">
    <property type="reaction ID" value="UER00054"/>
</dbReference>
<dbReference type="FunFam" id="3.40.50.1100:FF:000005">
    <property type="entry name" value="Threonine dehydratase catabolic"/>
    <property type="match status" value="1"/>
</dbReference>
<evidence type="ECO:0000256" key="5">
    <source>
        <dbReference type="ARBA" id="ARBA00011881"/>
    </source>
</evidence>
<dbReference type="NCBIfam" id="NF006390">
    <property type="entry name" value="PRK08639.1"/>
    <property type="match status" value="1"/>
</dbReference>
<dbReference type="CDD" id="cd04907">
    <property type="entry name" value="ACT_ThrD-I_2"/>
    <property type="match status" value="1"/>
</dbReference>
<dbReference type="GO" id="GO:0030170">
    <property type="term" value="F:pyridoxal phosphate binding"/>
    <property type="evidence" value="ECO:0007669"/>
    <property type="project" value="InterPro"/>
</dbReference>
<dbReference type="Gene3D" id="3.40.1020.10">
    <property type="entry name" value="Biosynthetic Threonine Deaminase, Domain 3"/>
    <property type="match status" value="1"/>
</dbReference>
<keyword evidence="9 12" id="KW-0456">Lyase</keyword>
<dbReference type="PROSITE" id="PS51672">
    <property type="entry name" value="ACT_LIKE"/>
    <property type="match status" value="1"/>
</dbReference>
<dbReference type="Proteomes" id="UP000317638">
    <property type="component" value="Unassembled WGS sequence"/>
</dbReference>
<dbReference type="InterPro" id="IPR001926">
    <property type="entry name" value="TrpB-like_PALP"/>
</dbReference>
<dbReference type="SUPFAM" id="SSF53686">
    <property type="entry name" value="Tryptophan synthase beta subunit-like PLP-dependent enzymes"/>
    <property type="match status" value="1"/>
</dbReference>
<dbReference type="EMBL" id="VKKG01000002">
    <property type="protein sequence ID" value="TRY18720.1"/>
    <property type="molecule type" value="Genomic_DNA"/>
</dbReference>
<evidence type="ECO:0000256" key="10">
    <source>
        <dbReference type="ARBA" id="ARBA00023304"/>
    </source>
</evidence>
<evidence type="ECO:0000256" key="12">
    <source>
        <dbReference type="RuleBase" id="RU362012"/>
    </source>
</evidence>
<keyword evidence="10 12" id="KW-0100">Branched-chain amino acid biosynthesis</keyword>
<dbReference type="InterPro" id="IPR011820">
    <property type="entry name" value="IlvA"/>
</dbReference>
<dbReference type="OrthoDB" id="9811476at2"/>
<dbReference type="GO" id="GO:0004794">
    <property type="term" value="F:threonine deaminase activity"/>
    <property type="evidence" value="ECO:0007669"/>
    <property type="project" value="UniProtKB-UniRule"/>
</dbReference>
<organism evidence="14 15">
    <name type="scientific">Tessaracoccus rhinocerotis</name>
    <dbReference type="NCBI Taxonomy" id="1689449"/>
    <lineage>
        <taxon>Bacteria</taxon>
        <taxon>Bacillati</taxon>
        <taxon>Actinomycetota</taxon>
        <taxon>Actinomycetes</taxon>
        <taxon>Propionibacteriales</taxon>
        <taxon>Propionibacteriaceae</taxon>
        <taxon>Tessaracoccus</taxon>
    </lineage>
</organism>
<evidence type="ECO:0000256" key="8">
    <source>
        <dbReference type="ARBA" id="ARBA00022898"/>
    </source>
</evidence>
<dbReference type="RefSeq" id="WP_143937614.1">
    <property type="nucleotide sequence ID" value="NZ_VKKG01000002.1"/>
</dbReference>
<accession>A0A553K1Y5</accession>
<evidence type="ECO:0000256" key="2">
    <source>
        <dbReference type="ARBA" id="ARBA00001933"/>
    </source>
</evidence>
<evidence type="ECO:0000313" key="14">
    <source>
        <dbReference type="EMBL" id="TRY18720.1"/>
    </source>
</evidence>
<keyword evidence="8 12" id="KW-0663">Pyridoxal phosphate</keyword>
<evidence type="ECO:0000256" key="1">
    <source>
        <dbReference type="ARBA" id="ARBA00001274"/>
    </source>
</evidence>
<reference evidence="14 15" key="1">
    <citation type="submission" date="2019-07" db="EMBL/GenBank/DDBJ databases">
        <authorList>
            <person name="Zhou L.-Y."/>
        </authorList>
    </citation>
    <scope>NUCLEOTIDE SEQUENCE [LARGE SCALE GENOMIC DNA]</scope>
    <source>
        <strain evidence="14 15">YIM 101269</strain>
    </source>
</reference>
<dbReference type="Pfam" id="PF00291">
    <property type="entry name" value="PALP"/>
    <property type="match status" value="1"/>
</dbReference>
<keyword evidence="7 12" id="KW-0412">Isoleucine biosynthesis</keyword>
<dbReference type="InterPro" id="IPR050147">
    <property type="entry name" value="Ser/Thr_Dehydratase"/>
</dbReference>
<dbReference type="PROSITE" id="PS00165">
    <property type="entry name" value="DEHYDRATASE_SER_THR"/>
    <property type="match status" value="1"/>
</dbReference>
<evidence type="ECO:0000256" key="9">
    <source>
        <dbReference type="ARBA" id="ARBA00023239"/>
    </source>
</evidence>
<proteinExistence type="inferred from homology"/>
<dbReference type="NCBIfam" id="TIGR02079">
    <property type="entry name" value="THD1"/>
    <property type="match status" value="1"/>
</dbReference>
<gene>
    <name evidence="12 14" type="primary">ilvA</name>
    <name evidence="14" type="ORF">FOJ82_06280</name>
</gene>
<dbReference type="InterPro" id="IPR000634">
    <property type="entry name" value="Ser/Thr_deHydtase_PyrdxlP-BS"/>
</dbReference>
<dbReference type="GO" id="GO:0006565">
    <property type="term" value="P:L-serine catabolic process"/>
    <property type="evidence" value="ECO:0007669"/>
    <property type="project" value="TreeGrafter"/>
</dbReference>
<evidence type="ECO:0000256" key="6">
    <source>
        <dbReference type="ARBA" id="ARBA00022605"/>
    </source>
</evidence>
<evidence type="ECO:0000256" key="3">
    <source>
        <dbReference type="ARBA" id="ARBA00004810"/>
    </source>
</evidence>
<sequence>MSALTELAALVPEATSRLSCIAARTPVQRNARLSAATGSDIWIKREDLQPVRSYKLRGAYNLISQLSREQQAAGVVCASAGNHGQGVAQSCAVLGIRGTVIVPTTTPRQKRQRILQLGKGHVELIMSGSTYDQASRAAKEFADANGSTMVPAFDHPLTASGQATAIVEAFEQLDRVPDVVVLPVGGGGLMAGAAAWLRSNHPAVRIVGVEPEGAPCVAAAISAGRPVELQEIDTFVDGAAVSRVGDYTFDVIREADVELVRIPEGQVCSEMLEMYQVDGIIAEPAGALAPAALPTAGVGNRIAIPAGSTVLTIVSGGNNDVARYAEVVERSLVHEGRKRYFLVEFPQEPGALRRFLNDVLGPEDDITYFEYVKRSSRDTGPALVGVELGQPGDYEFLLQRITESGMQVEVVAAESPFFRFLI</sequence>
<evidence type="ECO:0000259" key="13">
    <source>
        <dbReference type="PROSITE" id="PS51672"/>
    </source>
</evidence>
<keyword evidence="6 12" id="KW-0028">Amino-acid biosynthesis</keyword>
<dbReference type="Gene3D" id="3.40.50.1100">
    <property type="match status" value="2"/>
</dbReference>
<dbReference type="PANTHER" id="PTHR48078:SF11">
    <property type="entry name" value="THREONINE DEHYDRATASE, MITOCHONDRIAL"/>
    <property type="match status" value="1"/>
</dbReference>
<evidence type="ECO:0000256" key="11">
    <source>
        <dbReference type="ARBA" id="ARBA00025527"/>
    </source>
</evidence>
<comment type="caution">
    <text evidence="14">The sequence shown here is derived from an EMBL/GenBank/DDBJ whole genome shotgun (WGS) entry which is preliminary data.</text>
</comment>
<comment type="function">
    <text evidence="11 12">Catalyzes the anaerobic formation of alpha-ketobutyrate and ammonia from threonine in a two-step reaction. The first step involved a dehydration of threonine and a production of enamine intermediates (aminocrotonate), which tautomerizes to its imine form (iminobutyrate). Both intermediates are unstable and short-lived. The second step is the nonenzymatic hydrolysis of the enamine/imine intermediates to form 2-ketobutyrate and free ammonia. In the low water environment of the cell, the second step is accelerated by RidA.</text>
</comment>
<dbReference type="PANTHER" id="PTHR48078">
    <property type="entry name" value="THREONINE DEHYDRATASE, MITOCHONDRIAL-RELATED"/>
    <property type="match status" value="1"/>
</dbReference>
<dbReference type="GO" id="GO:0006567">
    <property type="term" value="P:L-threonine catabolic process"/>
    <property type="evidence" value="ECO:0007669"/>
    <property type="project" value="TreeGrafter"/>
</dbReference>
<comment type="similarity">
    <text evidence="4 12">Belongs to the serine/threonine dehydratase family.</text>
</comment>
<dbReference type="GO" id="GO:0009097">
    <property type="term" value="P:isoleucine biosynthetic process"/>
    <property type="evidence" value="ECO:0007669"/>
    <property type="project" value="UniProtKB-UniRule"/>
</dbReference>
<dbReference type="Pfam" id="PF00585">
    <property type="entry name" value="Thr_dehydrat_C"/>
    <property type="match status" value="1"/>
</dbReference>
<dbReference type="InterPro" id="IPR001721">
    <property type="entry name" value="TD_ACT-like"/>
</dbReference>
<evidence type="ECO:0000313" key="15">
    <source>
        <dbReference type="Proteomes" id="UP000317638"/>
    </source>
</evidence>
<dbReference type="GO" id="GO:0003941">
    <property type="term" value="F:L-serine ammonia-lyase activity"/>
    <property type="evidence" value="ECO:0007669"/>
    <property type="project" value="TreeGrafter"/>
</dbReference>
<comment type="subunit">
    <text evidence="5 12">Homotetramer.</text>
</comment>
<keyword evidence="15" id="KW-1185">Reference proteome</keyword>
<feature type="domain" description="ACT-like" evidence="13">
    <location>
        <begin position="339"/>
        <end position="413"/>
    </location>
</feature>
<name>A0A553K1Y5_9ACTN</name>
<comment type="cofactor">
    <cofactor evidence="2 12">
        <name>pyridoxal 5'-phosphate</name>
        <dbReference type="ChEBI" id="CHEBI:597326"/>
    </cofactor>
</comment>
<evidence type="ECO:0000256" key="4">
    <source>
        <dbReference type="ARBA" id="ARBA00010869"/>
    </source>
</evidence>
<comment type="catalytic activity">
    <reaction evidence="1 12">
        <text>L-threonine = 2-oxobutanoate + NH4(+)</text>
        <dbReference type="Rhea" id="RHEA:22108"/>
        <dbReference type="ChEBI" id="CHEBI:16763"/>
        <dbReference type="ChEBI" id="CHEBI:28938"/>
        <dbReference type="ChEBI" id="CHEBI:57926"/>
        <dbReference type="EC" id="4.3.1.19"/>
    </reaction>
</comment>